<keyword evidence="6" id="KW-1278">Translocase</keyword>
<keyword evidence="6 7" id="KW-0812">Transmembrane</keyword>
<dbReference type="HAMAP" id="MF_00479">
    <property type="entry name" value="RsxG_RnfG"/>
    <property type="match status" value="1"/>
</dbReference>
<dbReference type="GO" id="GO:0005886">
    <property type="term" value="C:plasma membrane"/>
    <property type="evidence" value="ECO:0007669"/>
    <property type="project" value="UniProtKB-SubCell"/>
</dbReference>
<keyword evidence="1 6" id="KW-0813">Transport</keyword>
<evidence type="ECO:0000256" key="1">
    <source>
        <dbReference type="ARBA" id="ARBA00022448"/>
    </source>
</evidence>
<keyword evidence="6" id="KW-0997">Cell inner membrane</keyword>
<evidence type="ECO:0000313" key="10">
    <source>
        <dbReference type="Proteomes" id="UP000536534"/>
    </source>
</evidence>
<name>A0A7X7LTX5_9RHOO</name>
<accession>A0A7X7LTX5</accession>
<evidence type="ECO:0000256" key="6">
    <source>
        <dbReference type="HAMAP-Rule" id="MF_00479"/>
    </source>
</evidence>
<dbReference type="PIRSF" id="PIRSF006091">
    <property type="entry name" value="E_trnsport_RnfG"/>
    <property type="match status" value="1"/>
</dbReference>
<keyword evidence="3 6" id="KW-0285">Flavoprotein</keyword>
<dbReference type="NCBIfam" id="NF002519">
    <property type="entry name" value="PRK01908.1"/>
    <property type="match status" value="1"/>
</dbReference>
<sequence length="225" mass="24427">MSDTRYTTFRTSLRTAAIMVLFSLVFTSMMAFTYRATRPAIQASELEEQMRLIDEVLPRDDYDNALLEDFVLLGRTPALGIDGGRVWRARMEGEPVALVIEAVAPNGYGGRIALVNAVRDDGRVSGVRVTSHRETPGLGDYIDPKKDRNKIAPWIGQFAGISWVDTDPARWAVRKDGGSFDARTGATISARAVVGAVGRATAWAAAHRQALFAAPAGSTLQGETQ</sequence>
<dbReference type="PANTHER" id="PTHR36118">
    <property type="entry name" value="ION-TRANSLOCATING OXIDOREDUCTASE COMPLEX SUBUNIT G"/>
    <property type="match status" value="1"/>
</dbReference>
<feature type="domain" description="FMN-binding" evidence="8">
    <location>
        <begin position="107"/>
        <end position="204"/>
    </location>
</feature>
<keyword evidence="6 7" id="KW-1133">Transmembrane helix</keyword>
<reference evidence="9 10" key="1">
    <citation type="journal article" date="2020" name="Biotechnol. Biofuels">
        <title>New insights from the biogas microbiome by comprehensive genome-resolved metagenomics of nearly 1600 species originating from multiple anaerobic digesters.</title>
        <authorList>
            <person name="Campanaro S."/>
            <person name="Treu L."/>
            <person name="Rodriguez-R L.M."/>
            <person name="Kovalovszki A."/>
            <person name="Ziels R.M."/>
            <person name="Maus I."/>
            <person name="Zhu X."/>
            <person name="Kougias P.G."/>
            <person name="Basile A."/>
            <person name="Luo G."/>
            <person name="Schluter A."/>
            <person name="Konstantinidis K.T."/>
            <person name="Angelidaki I."/>
        </authorList>
    </citation>
    <scope>NUCLEOTIDE SEQUENCE [LARGE SCALE GENOMIC DNA]</scope>
    <source>
        <strain evidence="9">AS06rmzACSIP_256</strain>
    </source>
</reference>
<evidence type="ECO:0000256" key="5">
    <source>
        <dbReference type="ARBA" id="ARBA00022982"/>
    </source>
</evidence>
<dbReference type="SMART" id="SM00900">
    <property type="entry name" value="FMN_bind"/>
    <property type="match status" value="1"/>
</dbReference>
<evidence type="ECO:0000259" key="8">
    <source>
        <dbReference type="SMART" id="SM00900"/>
    </source>
</evidence>
<dbReference type="GO" id="GO:0009055">
    <property type="term" value="F:electron transfer activity"/>
    <property type="evidence" value="ECO:0007669"/>
    <property type="project" value="InterPro"/>
</dbReference>
<evidence type="ECO:0000313" key="9">
    <source>
        <dbReference type="EMBL" id="NLF53107.1"/>
    </source>
</evidence>
<comment type="subcellular location">
    <subcellularLocation>
        <location evidence="6">Cell inner membrane</location>
        <topology evidence="6">Single-pass membrane protein</topology>
    </subcellularLocation>
</comment>
<evidence type="ECO:0000256" key="3">
    <source>
        <dbReference type="ARBA" id="ARBA00022630"/>
    </source>
</evidence>
<dbReference type="Pfam" id="PF04205">
    <property type="entry name" value="FMN_bind"/>
    <property type="match status" value="1"/>
</dbReference>
<dbReference type="Proteomes" id="UP000536534">
    <property type="component" value="Unassembled WGS sequence"/>
</dbReference>
<comment type="subunit">
    <text evidence="6">The complex is composed of six subunits: RnfA, RnfB, RnfC, RnfD, RnfE and RnfG.</text>
</comment>
<organism evidence="9 10">
    <name type="scientific">Thauera phenolivorans</name>
    <dbReference type="NCBI Taxonomy" id="1792543"/>
    <lineage>
        <taxon>Bacteria</taxon>
        <taxon>Pseudomonadati</taxon>
        <taxon>Pseudomonadota</taxon>
        <taxon>Betaproteobacteria</taxon>
        <taxon>Rhodocyclales</taxon>
        <taxon>Zoogloeaceae</taxon>
        <taxon>Thauera</taxon>
    </lineage>
</organism>
<dbReference type="NCBIfam" id="TIGR01947">
    <property type="entry name" value="rnfG"/>
    <property type="match status" value="1"/>
</dbReference>
<dbReference type="EC" id="7.-.-.-" evidence="6"/>
<comment type="cofactor">
    <cofactor evidence="6">
        <name>FMN</name>
        <dbReference type="ChEBI" id="CHEBI:58210"/>
    </cofactor>
</comment>
<evidence type="ECO:0000256" key="7">
    <source>
        <dbReference type="SAM" id="Phobius"/>
    </source>
</evidence>
<feature type="modified residue" description="FMN phosphoryl threonine" evidence="6">
    <location>
        <position position="187"/>
    </location>
</feature>
<keyword evidence="2 6" id="KW-0597">Phosphoprotein</keyword>
<keyword evidence="6" id="KW-1003">Cell membrane</keyword>
<comment type="similarity">
    <text evidence="6">Belongs to the RnfG family.</text>
</comment>
<dbReference type="AlphaFoldDB" id="A0A7X7LTX5"/>
<comment type="caution">
    <text evidence="9">The sequence shown here is derived from an EMBL/GenBank/DDBJ whole genome shotgun (WGS) entry which is preliminary data.</text>
</comment>
<proteinExistence type="inferred from homology"/>
<gene>
    <name evidence="9" type="primary">rsxG</name>
    <name evidence="6" type="synonym">rnfG</name>
    <name evidence="9" type="ORF">GX576_01635</name>
</gene>
<dbReference type="InterPro" id="IPR007329">
    <property type="entry name" value="FMN-bd"/>
</dbReference>
<dbReference type="OrthoDB" id="9784165at2"/>
<dbReference type="InterPro" id="IPR010209">
    <property type="entry name" value="Ion_transpt_RnfG/RsxG"/>
</dbReference>
<protein>
    <recommendedName>
        <fullName evidence="6">Ion-translocating oxidoreductase complex subunit G</fullName>
        <ecNumber evidence="6">7.-.-.-</ecNumber>
    </recommendedName>
    <alternativeName>
        <fullName evidence="6">Rnf electron transport complex subunit G</fullName>
    </alternativeName>
</protein>
<comment type="function">
    <text evidence="6">Part of a membrane-bound complex that couples electron transfer with translocation of ions across the membrane.</text>
</comment>
<dbReference type="GO" id="GO:0022900">
    <property type="term" value="P:electron transport chain"/>
    <property type="evidence" value="ECO:0007669"/>
    <property type="project" value="UniProtKB-UniRule"/>
</dbReference>
<feature type="transmembrane region" description="Helical" evidence="7">
    <location>
        <begin position="12"/>
        <end position="34"/>
    </location>
</feature>
<keyword evidence="5 6" id="KW-0249">Electron transport</keyword>
<evidence type="ECO:0000256" key="2">
    <source>
        <dbReference type="ARBA" id="ARBA00022553"/>
    </source>
</evidence>
<dbReference type="GO" id="GO:0010181">
    <property type="term" value="F:FMN binding"/>
    <property type="evidence" value="ECO:0007669"/>
    <property type="project" value="InterPro"/>
</dbReference>
<dbReference type="EMBL" id="JAAYYV010000043">
    <property type="protein sequence ID" value="NLF53107.1"/>
    <property type="molecule type" value="Genomic_DNA"/>
</dbReference>
<dbReference type="RefSeq" id="WP_068803180.1">
    <property type="nucleotide sequence ID" value="NZ_MBFM01000001.1"/>
</dbReference>
<dbReference type="PANTHER" id="PTHR36118:SF1">
    <property type="entry name" value="ION-TRANSLOCATING OXIDOREDUCTASE COMPLEX SUBUNIT G"/>
    <property type="match status" value="1"/>
</dbReference>
<keyword evidence="4 6" id="KW-0288">FMN</keyword>
<evidence type="ECO:0000256" key="4">
    <source>
        <dbReference type="ARBA" id="ARBA00022643"/>
    </source>
</evidence>
<keyword evidence="6 7" id="KW-0472">Membrane</keyword>